<evidence type="ECO:0000313" key="2">
    <source>
        <dbReference type="Proteomes" id="UP001202328"/>
    </source>
</evidence>
<dbReference type="InterPro" id="IPR035983">
    <property type="entry name" value="Hect_E3_ubiquitin_ligase"/>
</dbReference>
<comment type="caution">
    <text evidence="1">The sequence shown here is derived from an EMBL/GenBank/DDBJ whole genome shotgun (WGS) entry which is preliminary data.</text>
</comment>
<dbReference type="SUPFAM" id="SSF56204">
    <property type="entry name" value="Hect, E3 ligase catalytic domain"/>
    <property type="match status" value="1"/>
</dbReference>
<dbReference type="EMBL" id="JAJJMB010001710">
    <property type="protein sequence ID" value="KAI3956073.1"/>
    <property type="molecule type" value="Genomic_DNA"/>
</dbReference>
<sequence length="72" mass="8028">FGLRCILSNELLDHIKFDHAYTVSCPLIIYLLEMKGLQSDQKQAFIQFVPGAAPLRVLAALNPKTTIVQDTV</sequence>
<keyword evidence="2" id="KW-1185">Reference proteome</keyword>
<dbReference type="GO" id="GO:0004842">
    <property type="term" value="F:ubiquitin-protein transferase activity"/>
    <property type="evidence" value="ECO:0007669"/>
    <property type="project" value="InterPro"/>
</dbReference>
<evidence type="ECO:0000313" key="1">
    <source>
        <dbReference type="EMBL" id="KAI3956073.1"/>
    </source>
</evidence>
<reference evidence="1" key="1">
    <citation type="submission" date="2022-04" db="EMBL/GenBank/DDBJ databases">
        <title>A functionally conserved STORR gene fusion in Papaver species that diverged 16.8 million years ago.</title>
        <authorList>
            <person name="Catania T."/>
        </authorList>
    </citation>
    <scope>NUCLEOTIDE SEQUENCE</scope>
    <source>
        <strain evidence="1">S-188037</strain>
    </source>
</reference>
<organism evidence="1 2">
    <name type="scientific">Papaver atlanticum</name>
    <dbReference type="NCBI Taxonomy" id="357466"/>
    <lineage>
        <taxon>Eukaryota</taxon>
        <taxon>Viridiplantae</taxon>
        <taxon>Streptophyta</taxon>
        <taxon>Embryophyta</taxon>
        <taxon>Tracheophyta</taxon>
        <taxon>Spermatophyta</taxon>
        <taxon>Magnoliopsida</taxon>
        <taxon>Ranunculales</taxon>
        <taxon>Papaveraceae</taxon>
        <taxon>Papaveroideae</taxon>
        <taxon>Papaver</taxon>
    </lineage>
</organism>
<accession>A0AAD4XXI8</accession>
<proteinExistence type="predicted"/>
<name>A0AAD4XXI8_9MAGN</name>
<gene>
    <name evidence="1" type="ORF">MKW98_027387</name>
</gene>
<feature type="non-terminal residue" evidence="1">
    <location>
        <position position="1"/>
    </location>
</feature>
<dbReference type="AlphaFoldDB" id="A0AAD4XXI8"/>
<dbReference type="Proteomes" id="UP001202328">
    <property type="component" value="Unassembled WGS sequence"/>
</dbReference>
<protein>
    <submittedName>
        <fullName evidence="1">Uncharacterized protein</fullName>
    </submittedName>
</protein>